<comment type="caution">
    <text evidence="1">The sequence shown here is derived from an EMBL/GenBank/DDBJ whole genome shotgun (WGS) entry which is preliminary data.</text>
</comment>
<gene>
    <name evidence="1" type="ORF">C7K55_03695</name>
</gene>
<dbReference type="EMBL" id="PXXO01000003">
    <property type="protein sequence ID" value="PSJ06561.1"/>
    <property type="molecule type" value="Genomic_DNA"/>
</dbReference>
<sequence length="100" mass="11278">MILAKGLVENLPAILSSFKEVYALRAKESAFKAALEARCADMKINSQNFTTLVQNLTELSKSESADEETKSMYRELIRSLFELFTARSKESDSFSRFLNG</sequence>
<protein>
    <submittedName>
        <fullName evidence="1">Uncharacterized protein</fullName>
    </submittedName>
</protein>
<organism evidence="1 2">
    <name type="scientific">Cyanobium usitatum str. Tous</name>
    <dbReference type="NCBI Taxonomy" id="2116684"/>
    <lineage>
        <taxon>Bacteria</taxon>
        <taxon>Bacillati</taxon>
        <taxon>Cyanobacteriota</taxon>
        <taxon>Cyanophyceae</taxon>
        <taxon>Synechococcales</taxon>
        <taxon>Prochlorococcaceae</taxon>
        <taxon>Cyanobium</taxon>
    </lineage>
</organism>
<reference evidence="1 2" key="1">
    <citation type="journal article" date="2018" name="Environ. Microbiol.">
        <title>Ecological and genomic features of two widespread freshwater picocyanobacteria.</title>
        <authorList>
            <person name="Cabello-Yeves P.J."/>
            <person name="Picazo A."/>
            <person name="Camacho A."/>
            <person name="Callieri C."/>
            <person name="Rosselli R."/>
            <person name="Roda-Garcia J.J."/>
            <person name="Coutinho F.H."/>
            <person name="Rodriguez-Valera F."/>
        </authorList>
    </citation>
    <scope>NUCLEOTIDE SEQUENCE [LARGE SCALE GENOMIC DNA]</scope>
    <source>
        <strain evidence="1 2">Tous</strain>
    </source>
</reference>
<accession>A0A2P7MZD7</accession>
<keyword evidence="2" id="KW-1185">Reference proteome</keyword>
<evidence type="ECO:0000313" key="1">
    <source>
        <dbReference type="EMBL" id="PSJ06561.1"/>
    </source>
</evidence>
<evidence type="ECO:0000313" key="2">
    <source>
        <dbReference type="Proteomes" id="UP000243002"/>
    </source>
</evidence>
<name>A0A2P7MZD7_9CYAN</name>
<dbReference type="AlphaFoldDB" id="A0A2P7MZD7"/>
<dbReference type="Proteomes" id="UP000243002">
    <property type="component" value="Unassembled WGS sequence"/>
</dbReference>
<proteinExistence type="predicted"/>